<name>A0A562PJW2_9BURK</name>
<dbReference type="InterPro" id="IPR010272">
    <property type="entry name" value="T6SS_TssF"/>
</dbReference>
<dbReference type="PANTHER" id="PTHR35370">
    <property type="entry name" value="CYTOPLASMIC PROTEIN-RELATED-RELATED"/>
    <property type="match status" value="1"/>
</dbReference>
<evidence type="ECO:0000313" key="1">
    <source>
        <dbReference type="EMBL" id="TWI44752.1"/>
    </source>
</evidence>
<dbReference type="EMBL" id="VLKW01000008">
    <property type="protein sequence ID" value="TWI44752.1"/>
    <property type="molecule type" value="Genomic_DNA"/>
</dbReference>
<protein>
    <submittedName>
        <fullName evidence="1">Type VI secretion system protein ImpG</fullName>
    </submittedName>
</protein>
<dbReference type="PIRSF" id="PIRSF028304">
    <property type="entry name" value="UCP028304"/>
    <property type="match status" value="1"/>
</dbReference>
<dbReference type="PANTHER" id="PTHR35370:SF1">
    <property type="entry name" value="TYPE VI SECRETION SYSTEM COMPONENT TSSF1"/>
    <property type="match status" value="1"/>
</dbReference>
<sequence>MKKLREYYERELGFLQGYAREFAATYPAQATQLGMADGAAGDPHIERLIQATALSNARTARLIDDNDGKLTEALLNVNYPHYLRPFPSTANVRVEAGPAIAAGKVFTLPRGTMMSAHPDNGVTCRFRTTQDVHVTPLQLADVAFHSIFHFPPAMRGHADVVSALSIKIEWGTTDACSPGLPALRLLITGEPSLCATLRDALFLNARGACIELDDGSWRGLETVPLAAAGFGADEALLPAPASAHPAYRLLAEYFAFPAKFDYIDVDWQALARCIPRSCRHLTLHLGLDVQPDSAVSLRLACVSPANLLTGCTPAVNLFARAACPIDMSLAAPDYELAPEGSPASAYDVYSVDKVTVLRESPGTPSITEFRPYYALRHGEQQGRGQYYLVRRDPLRAVTHPGHEMRIALVDRAFDPLASANASVSADLTCTNRDLPNTLRHGRVEGDLMLEQAMGGSVVRLLHRPTPTYRFSDDARWRLISQLALSHSAIVQQGVAGLREALALHDPRQSPVTQRQIGAIVALAHRRARLWMRNDGHRTLVHGVEVTVTVDDEAFVGTGLHLFAQVLDHFFGLSVHINSFTQLTVVSLANGKELVRCKPRHGAIQLA</sequence>
<dbReference type="Pfam" id="PF05947">
    <property type="entry name" value="T6SS_TssF"/>
    <property type="match status" value="1"/>
</dbReference>
<dbReference type="OrthoDB" id="9763676at2"/>
<organism evidence="1 2">
    <name type="scientific">Pseudoduganella flava</name>
    <dbReference type="NCBI Taxonomy" id="871742"/>
    <lineage>
        <taxon>Bacteria</taxon>
        <taxon>Pseudomonadati</taxon>
        <taxon>Pseudomonadota</taxon>
        <taxon>Betaproteobacteria</taxon>
        <taxon>Burkholderiales</taxon>
        <taxon>Oxalobacteraceae</taxon>
        <taxon>Telluria group</taxon>
        <taxon>Pseudoduganella</taxon>
    </lineage>
</organism>
<accession>A0A562PJW2</accession>
<dbReference type="RefSeq" id="WP_145878198.1">
    <property type="nucleotide sequence ID" value="NZ_VLKW01000008.1"/>
</dbReference>
<proteinExistence type="predicted"/>
<reference evidence="1 2" key="1">
    <citation type="journal article" date="2015" name="Stand. Genomic Sci.">
        <title>Genomic Encyclopedia of Bacterial and Archaeal Type Strains, Phase III: the genomes of soil and plant-associated and newly described type strains.</title>
        <authorList>
            <person name="Whitman W.B."/>
            <person name="Woyke T."/>
            <person name="Klenk H.P."/>
            <person name="Zhou Y."/>
            <person name="Lilburn T.G."/>
            <person name="Beck B.J."/>
            <person name="De Vos P."/>
            <person name="Vandamme P."/>
            <person name="Eisen J.A."/>
            <person name="Garrity G."/>
            <person name="Hugenholtz P."/>
            <person name="Kyrpides N.C."/>
        </authorList>
    </citation>
    <scope>NUCLEOTIDE SEQUENCE [LARGE SCALE GENOMIC DNA]</scope>
    <source>
        <strain evidence="1 2">CGMCC 1.10685</strain>
    </source>
</reference>
<comment type="caution">
    <text evidence="1">The sequence shown here is derived from an EMBL/GenBank/DDBJ whole genome shotgun (WGS) entry which is preliminary data.</text>
</comment>
<dbReference type="AlphaFoldDB" id="A0A562PJW2"/>
<dbReference type="Proteomes" id="UP000315112">
    <property type="component" value="Unassembled WGS sequence"/>
</dbReference>
<evidence type="ECO:0000313" key="2">
    <source>
        <dbReference type="Proteomes" id="UP000315112"/>
    </source>
</evidence>
<dbReference type="NCBIfam" id="TIGR03359">
    <property type="entry name" value="VI_chp_6"/>
    <property type="match status" value="1"/>
</dbReference>
<gene>
    <name evidence="1" type="ORF">IP92_03922</name>
</gene>